<dbReference type="EMBL" id="CP001933">
    <property type="protein sequence ID" value="ADD07227.2"/>
    <property type="molecule type" value="Genomic_DNA"/>
</dbReference>
<dbReference type="Pfam" id="PF00582">
    <property type="entry name" value="Usp"/>
    <property type="match status" value="2"/>
</dbReference>
<dbReference type="PATRIC" id="fig|547559.17.peg.63"/>
<reference evidence="3 5" key="2">
    <citation type="journal article" date="2012" name="BMC Genomics">
        <title>A comparative genomics perspective on the genetic content of the alkaliphilic haloarchaeon Natrialba magadii ATCC 43099T.</title>
        <authorList>
            <person name="Siddaramappa S."/>
            <person name="Challacombe J.F."/>
            <person name="Decastro R.E."/>
            <person name="Pfeiffer F."/>
            <person name="Sastre D.E."/>
            <person name="Gimenez M.I."/>
            <person name="Paggi R.A."/>
            <person name="Detter J.C."/>
            <person name="Davenport K.W."/>
            <person name="Goodwin L.A."/>
            <person name="Kyrpides N."/>
            <person name="Tapia R."/>
            <person name="Pitluck S."/>
            <person name="Lucas S."/>
            <person name="Woyke T."/>
            <person name="Maupin-Furlow J.A."/>
        </authorList>
    </citation>
    <scope>NUCLEOTIDE SEQUENCE [LARGE SCALE GENOMIC DNA]</scope>
    <source>
        <strain evidence="3">ATCC 43099</strain>
        <strain evidence="5">ATCC 43099 / DSM 3394 / CCM 3739 / CIP 104546 / IAM 13178 / JCM 8861 / NBRC 102185 / NCIMB 2190 / MS3</strain>
    </source>
</reference>
<protein>
    <submittedName>
        <fullName evidence="3">UspA domain protein</fullName>
    </submittedName>
    <submittedName>
        <fullName evidence="4">UspA domain-containing protein</fullName>
    </submittedName>
</protein>
<reference evidence="5" key="1">
    <citation type="submission" date="2010-02" db="EMBL/GenBank/DDBJ databases">
        <title>Complete sequence of plasmid 1 of Natrialba magadii ATCC 43099.</title>
        <authorList>
            <consortium name="US DOE Joint Genome Institute"/>
            <person name="Lucas S."/>
            <person name="Copeland A."/>
            <person name="Lapidus A."/>
            <person name="Cheng J.-F."/>
            <person name="Bruce D."/>
            <person name="Goodwin L."/>
            <person name="Pitluck S."/>
            <person name="Davenport K."/>
            <person name="Saunders E."/>
            <person name="Detter J.C."/>
            <person name="Han C."/>
            <person name="Tapia R."/>
            <person name="Land M."/>
            <person name="Hauser L."/>
            <person name="Kyrpides N."/>
            <person name="Mikhailova N."/>
            <person name="De Castro R.E."/>
            <person name="Maupin-Furlow J.A."/>
            <person name="Woyke T."/>
        </authorList>
    </citation>
    <scope>NUCLEOTIDE SEQUENCE [LARGE SCALE GENOMIC DNA]</scope>
    <source>
        <strain evidence="5">ATCC 43099 / DSM 3394 / CCM 3739 / CIP 104546 / IAM 13178 / JCM 8861 / NBRC 102185 / NCIMB 2190 / MS3</strain>
        <plasmid evidence="5">pNMAG01</plasmid>
    </source>
</reference>
<geneLocation type="plasmid" evidence="3 5">
    <name>pNMAG01</name>
</geneLocation>
<dbReference type="PANTHER" id="PTHR46268:SF6">
    <property type="entry name" value="UNIVERSAL STRESS PROTEIN UP12"/>
    <property type="match status" value="1"/>
</dbReference>
<reference evidence="3" key="4">
    <citation type="submission" date="2016-09" db="EMBL/GenBank/DDBJ databases">
        <authorList>
            <person name="Pfeiffer F."/>
        </authorList>
    </citation>
    <scope>NUCLEOTIDE SEQUENCE</scope>
    <source>
        <strain evidence="3">ATCC 43099</strain>
        <plasmid evidence="3">pNMAG01</plasmid>
    </source>
</reference>
<sequence>MYSTILLPVNGSGGSDELVNRTLNFAQRVGASVHVLHVVAAQPGPDTLSSDQHEQLHQPLEQRGRDAIARIHDHATALDIETTRVVREGVPHQVILDYAAEHGVELIVMGRHGRTGVEQVGLGSTTERVVALADAPVVAVPVTDEAAADVDEVDYDRVVIATDGSDAAERAAERGLEIAETYDADVSVSYVIDTATYDLKDAPRSIIGLLREGGQNAVEVVATDGRDRGLSVNTDVRRGIPHEEITTYADGVGGDLVVLGTRGVGGATGDLLGSTTARVLRRTASPILTVG</sequence>
<dbReference type="Proteomes" id="UP000011543">
    <property type="component" value="Unassembled WGS sequence"/>
</dbReference>
<dbReference type="PRINTS" id="PR01438">
    <property type="entry name" value="UNVRSLSTRESS"/>
</dbReference>
<dbReference type="SUPFAM" id="SSF52402">
    <property type="entry name" value="Adenine nucleotide alpha hydrolases-like"/>
    <property type="match status" value="2"/>
</dbReference>
<dbReference type="PANTHER" id="PTHR46268">
    <property type="entry name" value="STRESS RESPONSE PROTEIN NHAX"/>
    <property type="match status" value="1"/>
</dbReference>
<gene>
    <name evidence="3" type="ordered locus">Nmag_3681</name>
    <name evidence="4" type="ORF">C500_00352</name>
</gene>
<accession>L9VBB9</accession>
<evidence type="ECO:0000256" key="1">
    <source>
        <dbReference type="ARBA" id="ARBA00008791"/>
    </source>
</evidence>
<evidence type="ECO:0000313" key="3">
    <source>
        <dbReference type="EMBL" id="ADD07227.2"/>
    </source>
</evidence>
<comment type="similarity">
    <text evidence="1">Belongs to the universal stress protein A family.</text>
</comment>
<feature type="domain" description="UspA" evidence="2">
    <location>
        <begin position="1"/>
        <end position="141"/>
    </location>
</feature>
<dbReference type="Gene3D" id="3.40.50.620">
    <property type="entry name" value="HUPs"/>
    <property type="match status" value="2"/>
</dbReference>
<dbReference type="AlphaFoldDB" id="D3T0W8"/>
<dbReference type="CDD" id="cd00293">
    <property type="entry name" value="USP-like"/>
    <property type="match status" value="2"/>
</dbReference>
<organism evidence="3 5">
    <name type="scientific">Natrialba magadii (strain ATCC 43099 / DSM 3394 / CCM 3739 / CIP 104546 / IAM 13178 / JCM 8861 / NBRC 102185 / NCIMB 2190 / MS3)</name>
    <name type="common">Natronobacterium magadii</name>
    <dbReference type="NCBI Taxonomy" id="547559"/>
    <lineage>
        <taxon>Archaea</taxon>
        <taxon>Methanobacteriati</taxon>
        <taxon>Methanobacteriota</taxon>
        <taxon>Stenosarchaea group</taxon>
        <taxon>Halobacteria</taxon>
        <taxon>Halobacteriales</taxon>
        <taxon>Natrialbaceae</taxon>
        <taxon>Natrialba</taxon>
    </lineage>
</organism>
<accession>D3T0W8</accession>
<keyword evidence="5" id="KW-1185">Reference proteome</keyword>
<dbReference type="OrthoDB" id="105697at2157"/>
<dbReference type="RefSeq" id="WP_004266963.1">
    <property type="nucleotide sequence ID" value="NC_013923.1"/>
</dbReference>
<evidence type="ECO:0000259" key="2">
    <source>
        <dbReference type="Pfam" id="PF00582"/>
    </source>
</evidence>
<name>D3T0W8_NATMM</name>
<dbReference type="GeneID" id="8826549"/>
<proteinExistence type="inferred from homology"/>
<dbReference type="KEGG" id="nmg:Nmag_3681"/>
<evidence type="ECO:0000313" key="6">
    <source>
        <dbReference type="Proteomes" id="UP000011543"/>
    </source>
</evidence>
<dbReference type="InterPro" id="IPR014729">
    <property type="entry name" value="Rossmann-like_a/b/a_fold"/>
</dbReference>
<evidence type="ECO:0000313" key="4">
    <source>
        <dbReference type="EMBL" id="ELY34339.1"/>
    </source>
</evidence>
<dbReference type="EMBL" id="AOHS01000007">
    <property type="protein sequence ID" value="ELY34339.1"/>
    <property type="molecule type" value="Genomic_DNA"/>
</dbReference>
<dbReference type="InterPro" id="IPR006016">
    <property type="entry name" value="UspA"/>
</dbReference>
<keyword evidence="3" id="KW-0614">Plasmid</keyword>
<dbReference type="Proteomes" id="UP000001879">
    <property type="component" value="Plasmid pNMAG01"/>
</dbReference>
<reference evidence="4 6" key="3">
    <citation type="journal article" date="2014" name="PLoS Genet.">
        <title>Phylogenetically driven sequencing of extremely halophilic archaea reveals strategies for static and dynamic osmo-response.</title>
        <authorList>
            <person name="Becker E.A."/>
            <person name="Seitzer P.M."/>
            <person name="Tritt A."/>
            <person name="Larsen D."/>
            <person name="Krusor M."/>
            <person name="Yao A.I."/>
            <person name="Wu D."/>
            <person name="Madern D."/>
            <person name="Eisen J.A."/>
            <person name="Darling A.E."/>
            <person name="Facciotti M.T."/>
        </authorList>
    </citation>
    <scope>NUCLEOTIDE SEQUENCE [LARGE SCALE GENOMIC DNA]</scope>
    <source>
        <strain evidence="6">ATCC 43099 / DSM 3394 / CCM 3739 / CIP 104546 / IAM 13178 / JCM 8861 / NBRC 102185 / NCIMB 2190 / MS3</strain>
        <strain evidence="4">MS-3</strain>
    </source>
</reference>
<dbReference type="InterPro" id="IPR006015">
    <property type="entry name" value="Universal_stress_UspA"/>
</dbReference>
<evidence type="ECO:0000313" key="5">
    <source>
        <dbReference type="Proteomes" id="UP000001879"/>
    </source>
</evidence>
<feature type="domain" description="UspA" evidence="2">
    <location>
        <begin position="155"/>
        <end position="290"/>
    </location>
</feature>